<dbReference type="InterPro" id="IPR029052">
    <property type="entry name" value="Metallo-depent_PP-like"/>
</dbReference>
<keyword evidence="2" id="KW-0479">Metal-binding</keyword>
<dbReference type="InterPro" id="IPR050341">
    <property type="entry name" value="PP1_catalytic_subunit"/>
</dbReference>
<dbReference type="InterPro" id="IPR004843">
    <property type="entry name" value="Calcineurin-like_PHP"/>
</dbReference>
<comment type="catalytic activity">
    <reaction evidence="6">
        <text>O-phospho-L-seryl-[protein] + H2O = L-seryl-[protein] + phosphate</text>
        <dbReference type="Rhea" id="RHEA:20629"/>
        <dbReference type="Rhea" id="RHEA-COMP:9863"/>
        <dbReference type="Rhea" id="RHEA-COMP:11604"/>
        <dbReference type="ChEBI" id="CHEBI:15377"/>
        <dbReference type="ChEBI" id="CHEBI:29999"/>
        <dbReference type="ChEBI" id="CHEBI:43474"/>
        <dbReference type="ChEBI" id="CHEBI:83421"/>
        <dbReference type="EC" id="3.1.3.16"/>
    </reaction>
</comment>
<evidence type="ECO:0000256" key="1">
    <source>
        <dbReference type="ARBA" id="ARBA00001936"/>
    </source>
</evidence>
<evidence type="ECO:0000259" key="9">
    <source>
        <dbReference type="PROSITE" id="PS00125"/>
    </source>
</evidence>
<comment type="cofactor">
    <cofactor evidence="1">
        <name>Mn(2+)</name>
        <dbReference type="ChEBI" id="CHEBI:29035"/>
    </cofactor>
</comment>
<evidence type="ECO:0000256" key="7">
    <source>
        <dbReference type="ARBA" id="ARBA00048336"/>
    </source>
</evidence>
<dbReference type="InterPro" id="IPR006186">
    <property type="entry name" value="Ser/Thr-sp_prot-phosphatase"/>
</dbReference>
<evidence type="ECO:0000313" key="11">
    <source>
        <dbReference type="Proteomes" id="UP001470230"/>
    </source>
</evidence>
<proteinExistence type="inferred from homology"/>
<protein>
    <recommendedName>
        <fullName evidence="8">Serine/threonine-protein phosphatase</fullName>
        <ecNumber evidence="8">3.1.3.16</ecNumber>
    </recommendedName>
</protein>
<name>A0ABR2HFN9_9EUKA</name>
<evidence type="ECO:0000256" key="8">
    <source>
        <dbReference type="RuleBase" id="RU004273"/>
    </source>
</evidence>
<comment type="catalytic activity">
    <reaction evidence="7 8">
        <text>O-phospho-L-threonyl-[protein] + H2O = L-threonyl-[protein] + phosphate</text>
        <dbReference type="Rhea" id="RHEA:47004"/>
        <dbReference type="Rhea" id="RHEA-COMP:11060"/>
        <dbReference type="Rhea" id="RHEA-COMP:11605"/>
        <dbReference type="ChEBI" id="CHEBI:15377"/>
        <dbReference type="ChEBI" id="CHEBI:30013"/>
        <dbReference type="ChEBI" id="CHEBI:43474"/>
        <dbReference type="ChEBI" id="CHEBI:61977"/>
        <dbReference type="EC" id="3.1.3.16"/>
    </reaction>
</comment>
<evidence type="ECO:0000256" key="3">
    <source>
        <dbReference type="ARBA" id="ARBA00022801"/>
    </source>
</evidence>
<comment type="caution">
    <text evidence="10">The sequence shown here is derived from an EMBL/GenBank/DDBJ whole genome shotgun (WGS) entry which is preliminary data.</text>
</comment>
<keyword evidence="3 8" id="KW-0378">Hydrolase</keyword>
<evidence type="ECO:0000256" key="4">
    <source>
        <dbReference type="ARBA" id="ARBA00022912"/>
    </source>
</evidence>
<accession>A0ABR2HFN9</accession>
<keyword evidence="4" id="KW-0904">Protein phosphatase</keyword>
<evidence type="ECO:0000256" key="2">
    <source>
        <dbReference type="ARBA" id="ARBA00022723"/>
    </source>
</evidence>
<dbReference type="SMART" id="SM00156">
    <property type="entry name" value="PP2Ac"/>
    <property type="match status" value="1"/>
</dbReference>
<dbReference type="Gene3D" id="3.60.21.10">
    <property type="match status" value="1"/>
</dbReference>
<gene>
    <name evidence="10" type="ORF">M9Y10_020837</name>
</gene>
<keyword evidence="11" id="KW-1185">Reference proteome</keyword>
<reference evidence="10 11" key="1">
    <citation type="submission" date="2024-04" db="EMBL/GenBank/DDBJ databases">
        <title>Tritrichomonas musculus Genome.</title>
        <authorList>
            <person name="Alves-Ferreira E."/>
            <person name="Grigg M."/>
            <person name="Lorenzi H."/>
            <person name="Galac M."/>
        </authorList>
    </citation>
    <scope>NUCLEOTIDE SEQUENCE [LARGE SCALE GENOMIC DNA]</scope>
    <source>
        <strain evidence="10 11">EAF2021</strain>
    </source>
</reference>
<sequence>MPSNLNENKMINDVISSIYLKYASNNEENSEVSFNIPNSLKIIEKATEILQKEQAVLQIDTKNSKFDFIVAGDIHGSLESLIRIFEEKGNPKNTRYLFLGDYVDRGYNSCEVIVLLYAFKCLHPDNIYLIRGNHEFSDLNKYYGFRDECFQRVKSTENGSEIFQGDLFYKKVTKSFNHLPICAILNDSIFCVHGGITSLLKSRDELLNIQKVGKKLSSFDLIQAELMWNDPNDSILTYCESSRGFGSNFGQEALDNFLKEMKFDLVIRGHQSEYHGYNWPFGEFGGILTVFSAIDYCGFSNKGGVAVISKDKDELDDKLVEIHQLDKKSNKTKLYKIALEVIIVTCLLAYFT</sequence>
<dbReference type="EC" id="3.1.3.16" evidence="8"/>
<evidence type="ECO:0000256" key="5">
    <source>
        <dbReference type="ARBA" id="ARBA00023211"/>
    </source>
</evidence>
<dbReference type="Pfam" id="PF00149">
    <property type="entry name" value="Metallophos"/>
    <property type="match status" value="1"/>
</dbReference>
<organism evidence="10 11">
    <name type="scientific">Tritrichomonas musculus</name>
    <dbReference type="NCBI Taxonomy" id="1915356"/>
    <lineage>
        <taxon>Eukaryota</taxon>
        <taxon>Metamonada</taxon>
        <taxon>Parabasalia</taxon>
        <taxon>Tritrichomonadida</taxon>
        <taxon>Tritrichomonadidae</taxon>
        <taxon>Tritrichomonas</taxon>
    </lineage>
</organism>
<dbReference type="EMBL" id="JAPFFF010000030">
    <property type="protein sequence ID" value="KAK8845908.1"/>
    <property type="molecule type" value="Genomic_DNA"/>
</dbReference>
<feature type="domain" description="Serine/threonine specific protein phosphatases" evidence="9">
    <location>
        <begin position="130"/>
        <end position="135"/>
    </location>
</feature>
<evidence type="ECO:0000313" key="10">
    <source>
        <dbReference type="EMBL" id="KAK8845908.1"/>
    </source>
</evidence>
<dbReference type="PRINTS" id="PR00114">
    <property type="entry name" value="STPHPHTASE"/>
</dbReference>
<dbReference type="Proteomes" id="UP001470230">
    <property type="component" value="Unassembled WGS sequence"/>
</dbReference>
<evidence type="ECO:0000256" key="6">
    <source>
        <dbReference type="ARBA" id="ARBA00047761"/>
    </source>
</evidence>
<dbReference type="PROSITE" id="PS00125">
    <property type="entry name" value="SER_THR_PHOSPHATASE"/>
    <property type="match status" value="1"/>
</dbReference>
<dbReference type="SUPFAM" id="SSF56300">
    <property type="entry name" value="Metallo-dependent phosphatases"/>
    <property type="match status" value="1"/>
</dbReference>
<dbReference type="CDD" id="cd00144">
    <property type="entry name" value="MPP_PPP_family"/>
    <property type="match status" value="1"/>
</dbReference>
<dbReference type="PANTHER" id="PTHR11668">
    <property type="entry name" value="SERINE/THREONINE PROTEIN PHOSPHATASE"/>
    <property type="match status" value="1"/>
</dbReference>
<comment type="similarity">
    <text evidence="8">Belongs to the PPP phosphatase family.</text>
</comment>
<keyword evidence="5" id="KW-0464">Manganese</keyword>
<dbReference type="PANTHER" id="PTHR11668:SF300">
    <property type="entry name" value="SERINE_THREONINE-PROTEIN PHOSPHATASE"/>
    <property type="match status" value="1"/>
</dbReference>